<feature type="disulfide bond" description="Redox-active" evidence="3">
    <location>
        <begin position="180"/>
        <end position="184"/>
    </location>
</feature>
<keyword evidence="6" id="KW-1185">Reference proteome</keyword>
<feature type="binding site" evidence="2">
    <location>
        <position position="184"/>
    </location>
    <ligand>
        <name>Cu cation</name>
        <dbReference type="ChEBI" id="CHEBI:23378"/>
    </ligand>
</feature>
<evidence type="ECO:0000313" key="5">
    <source>
        <dbReference type="EMBL" id="KAK0528253.1"/>
    </source>
</evidence>
<keyword evidence="4" id="KW-0472">Membrane</keyword>
<dbReference type="InterPro" id="IPR003782">
    <property type="entry name" value="SCO1/SenC"/>
</dbReference>
<organism evidence="5 6">
    <name type="scientific">Tilletia horrida</name>
    <dbReference type="NCBI Taxonomy" id="155126"/>
    <lineage>
        <taxon>Eukaryota</taxon>
        <taxon>Fungi</taxon>
        <taxon>Dikarya</taxon>
        <taxon>Basidiomycota</taxon>
        <taxon>Ustilaginomycotina</taxon>
        <taxon>Exobasidiomycetes</taxon>
        <taxon>Tilletiales</taxon>
        <taxon>Tilletiaceae</taxon>
        <taxon>Tilletia</taxon>
    </lineage>
</organism>
<keyword evidence="2" id="KW-0186">Copper</keyword>
<dbReference type="GO" id="GO:0033617">
    <property type="term" value="P:mitochondrial respiratory chain complex IV assembly"/>
    <property type="evidence" value="ECO:0007669"/>
    <property type="project" value="TreeGrafter"/>
</dbReference>
<dbReference type="Pfam" id="PF02630">
    <property type="entry name" value="SCO1-SenC"/>
    <property type="match status" value="1"/>
</dbReference>
<evidence type="ECO:0000256" key="2">
    <source>
        <dbReference type="PIRSR" id="PIRSR603782-1"/>
    </source>
</evidence>
<evidence type="ECO:0000256" key="1">
    <source>
        <dbReference type="ARBA" id="ARBA00010996"/>
    </source>
</evidence>
<protein>
    <submittedName>
        <fullName evidence="5">Cu-binding protein</fullName>
    </submittedName>
</protein>
<dbReference type="PANTHER" id="PTHR12151:SF5">
    <property type="entry name" value="AT19154P"/>
    <property type="match status" value="1"/>
</dbReference>
<gene>
    <name evidence="5" type="primary">SCO1</name>
    <name evidence="5" type="ORF">OC842_004617</name>
</gene>
<dbReference type="FunFam" id="3.40.30.10:FF:000013">
    <property type="entry name" value="Blast:Protein SCO1 homolog, mitochondrial"/>
    <property type="match status" value="1"/>
</dbReference>
<dbReference type="GO" id="GO:0005739">
    <property type="term" value="C:mitochondrion"/>
    <property type="evidence" value="ECO:0007669"/>
    <property type="project" value="GOC"/>
</dbReference>
<comment type="similarity">
    <text evidence="1">Belongs to the SCO1/2 family.</text>
</comment>
<name>A0AAN6GDZ9_9BASI</name>
<feature type="binding site" evidence="2">
    <location>
        <position position="180"/>
    </location>
    <ligand>
        <name>Cu cation</name>
        <dbReference type="ChEBI" id="CHEBI:23378"/>
    </ligand>
</feature>
<proteinExistence type="inferred from homology"/>
<feature type="transmembrane region" description="Helical" evidence="4">
    <location>
        <begin position="99"/>
        <end position="118"/>
    </location>
</feature>
<evidence type="ECO:0000256" key="4">
    <source>
        <dbReference type="SAM" id="Phobius"/>
    </source>
</evidence>
<accession>A0AAN6GDZ9</accession>
<dbReference type="Proteomes" id="UP001176521">
    <property type="component" value="Unassembled WGS sequence"/>
</dbReference>
<sequence length="333" mass="35547">MQCAGKRIAASSTSALAAVVRGARAAPRLQAGPAAGRSQSDLHTAARQLHTRASNAAARTATYRSATVASFSSSARASAPSLPGGSSEGEKNRSAIGPFSFPAIGLFLVTGAGLFYYFQREKAEVEARRAAEAANVKVGRPRIGGPFELIAAGPKGQGYRITHEDLTGSFSLIYFGFTNCPDICPEELDKMGEVVDNVGAKHGPIVQPIFVSCDPARDTVPAVSKYIADFHPRMLGLTGSYDAVKAACKAYRVYFSTPPSADPNGDYLVDHSIFFYLMDPEGRFVDAFGRASTSEEVTEKVLKYIDQWKEGGYPVGNAQAKERITSDSTRKVT</sequence>
<evidence type="ECO:0000256" key="3">
    <source>
        <dbReference type="PIRSR" id="PIRSR603782-2"/>
    </source>
</evidence>
<dbReference type="AlphaFoldDB" id="A0AAN6GDZ9"/>
<feature type="binding site" evidence="2">
    <location>
        <position position="271"/>
    </location>
    <ligand>
        <name>Cu cation</name>
        <dbReference type="ChEBI" id="CHEBI:23378"/>
    </ligand>
</feature>
<dbReference type="InterPro" id="IPR036249">
    <property type="entry name" value="Thioredoxin-like_sf"/>
</dbReference>
<dbReference type="GO" id="GO:0005507">
    <property type="term" value="F:copper ion binding"/>
    <property type="evidence" value="ECO:0007669"/>
    <property type="project" value="UniProtKB-ARBA"/>
</dbReference>
<keyword evidence="3" id="KW-1015">Disulfide bond</keyword>
<comment type="caution">
    <text evidence="5">The sequence shown here is derived from an EMBL/GenBank/DDBJ whole genome shotgun (WGS) entry which is preliminary data.</text>
</comment>
<keyword evidence="4" id="KW-1133">Transmembrane helix</keyword>
<evidence type="ECO:0000313" key="6">
    <source>
        <dbReference type="Proteomes" id="UP001176521"/>
    </source>
</evidence>
<dbReference type="Gene3D" id="3.40.30.10">
    <property type="entry name" value="Glutaredoxin"/>
    <property type="match status" value="1"/>
</dbReference>
<dbReference type="SUPFAM" id="SSF52833">
    <property type="entry name" value="Thioredoxin-like"/>
    <property type="match status" value="1"/>
</dbReference>
<reference evidence="5" key="1">
    <citation type="journal article" date="2023" name="PhytoFront">
        <title>Draft Genome Resources of Seven Strains of Tilletia horrida, Causal Agent of Kernel Smut of Rice.</title>
        <authorList>
            <person name="Khanal S."/>
            <person name="Antony Babu S."/>
            <person name="Zhou X.G."/>
        </authorList>
    </citation>
    <scope>NUCLEOTIDE SEQUENCE</scope>
    <source>
        <strain evidence="5">TX3</strain>
    </source>
</reference>
<keyword evidence="2" id="KW-0479">Metal-binding</keyword>
<keyword evidence="4" id="KW-0812">Transmembrane</keyword>
<dbReference type="EMBL" id="JAPDMQ010000280">
    <property type="protein sequence ID" value="KAK0528253.1"/>
    <property type="molecule type" value="Genomic_DNA"/>
</dbReference>
<dbReference type="PANTHER" id="PTHR12151">
    <property type="entry name" value="ELECTRON TRANSPORT PROTIN SCO1/SENC FAMILY MEMBER"/>
    <property type="match status" value="1"/>
</dbReference>
<dbReference type="CDD" id="cd02968">
    <property type="entry name" value="SCO"/>
    <property type="match status" value="1"/>
</dbReference>